<dbReference type="Pfam" id="PF00320">
    <property type="entry name" value="GATA"/>
    <property type="match status" value="1"/>
</dbReference>
<feature type="compositionally biased region" description="Basic and acidic residues" evidence="11">
    <location>
        <begin position="363"/>
        <end position="373"/>
    </location>
</feature>
<name>A0A0N5CRI6_THECL</name>
<feature type="domain" description="ELM2" evidence="13">
    <location>
        <begin position="70"/>
        <end position="171"/>
    </location>
</feature>
<keyword evidence="6" id="KW-0805">Transcription regulation</keyword>
<dbReference type="CDD" id="cd11661">
    <property type="entry name" value="SANT_MTA3_like"/>
    <property type="match status" value="1"/>
</dbReference>
<dbReference type="GO" id="GO:0043565">
    <property type="term" value="F:sequence-specific DNA binding"/>
    <property type="evidence" value="ECO:0007669"/>
    <property type="project" value="InterPro"/>
</dbReference>
<feature type="domain" description="GATA-type" evidence="12">
    <location>
        <begin position="283"/>
        <end position="341"/>
    </location>
</feature>
<feature type="domain" description="SANT" evidence="14">
    <location>
        <begin position="182"/>
        <end position="228"/>
    </location>
</feature>
<evidence type="ECO:0000256" key="11">
    <source>
        <dbReference type="SAM" id="MobiDB-lite"/>
    </source>
</evidence>
<dbReference type="GO" id="GO:0003714">
    <property type="term" value="F:transcription corepressor activity"/>
    <property type="evidence" value="ECO:0007669"/>
    <property type="project" value="TreeGrafter"/>
</dbReference>
<feature type="region of interest" description="Disordered" evidence="11">
    <location>
        <begin position="230"/>
        <end position="263"/>
    </location>
</feature>
<sequence length="920" mass="102799">MSIYRKIGAFRYINTGKENQYDELSVGKCTIRLIKDIRTLRECDVETLTDIFFSLVSFDPNNSRLASVQGEIRVGGSYQAKLPEMEKGSAVDEPDRDELLWRPGYINEESEHVYKRATRSFRMFAMVRNEQITQIERDFRTGDLCMHDAVVTLHKCKYNVNYAIEAMNKNDERMLKVTNFMSADDAKKFARGIKTYGKNFLKIKKELLPHHRRDDLVQFYYGWKKTRDATRPKPLTRQRNTAAASHRKPKNNQFKASRPGSTDLADYASASEAEMEELENDGRAAAYACHHCYTSKSKDWHHSGKERQLLCTECRIFYKKYGQLRPVDRPSTVPPSLFKPKSPEGNDDEEQGVRTRANKKERRGTSLEMDKKVIISPLDGDTKQKNGKRKRNHAQNNDCVNNGNAKKRCTKGEKDEDIADVQEDDEPGVSCEDHICEDSPNTRKTNEAIPSPSSGSASISSSSKLSCTVEERAHCQEQIQSCAEMCSASIKLQPSLVASTSQSVSEKPPISKIVKHEMEEAAEIASELPSTSFAKPILPVPPDVSLRCNLEMKTEEEDLDDGYWTVSDAVAETTKNALLIRIIDRRCGQMCARTDLAFRMKPGSEWDKKREARAALENHLSNTQKKINETLPNPVTASKLPSTQLPNLPGTPNIEAFMGGRVPMNGTALSGLPGMFPSIPDPRFAFLTPQQQYAIAVEQQVFQKQMEQQLRAHQLEMMRSGANGTVTPGSAAAVVRDSPSRGHASAVNTHGYPPSMIQPQFHNFGMDPRTVTALMHNPQLAAQFGMGIDSHTAVMMSALEQRNNLEQRMLSMAGMEILAPGGIPGSQTPQSHIHPHAAAMMQHAVATHSGETIQFQQLLAMSAAAQAQRPFLEQNALLQMTMMNPFNSELGSRIVNPGSLNSDMMRRLQQEGGFTATQRP</sequence>
<dbReference type="InterPro" id="IPR013088">
    <property type="entry name" value="Znf_NHR/GATA"/>
</dbReference>
<proteinExistence type="predicted"/>
<keyword evidence="3" id="KW-0479">Metal-binding</keyword>
<dbReference type="GO" id="GO:0005634">
    <property type="term" value="C:nucleus"/>
    <property type="evidence" value="ECO:0007669"/>
    <property type="project" value="UniProtKB-SubCell"/>
</dbReference>
<protein>
    <submittedName>
        <fullName evidence="17">Bm1941</fullName>
    </submittedName>
</protein>
<gene>
    <name evidence="15" type="ORF">TCLT_LOCUS2837</name>
</gene>
<keyword evidence="2" id="KW-0678">Repressor</keyword>
<feature type="compositionally biased region" description="Low complexity" evidence="11">
    <location>
        <begin position="448"/>
        <end position="461"/>
    </location>
</feature>
<dbReference type="CDD" id="cd00202">
    <property type="entry name" value="ZnF_GATA"/>
    <property type="match status" value="1"/>
</dbReference>
<dbReference type="GO" id="GO:0008270">
    <property type="term" value="F:zinc ion binding"/>
    <property type="evidence" value="ECO:0007669"/>
    <property type="project" value="UniProtKB-KW"/>
</dbReference>
<evidence type="ECO:0000313" key="17">
    <source>
        <dbReference type="WBParaSite" id="TCLT_0000283601-mRNA-1"/>
    </source>
</evidence>
<keyword evidence="8" id="KW-0804">Transcription</keyword>
<dbReference type="OMA" id="RTGDLCM"/>
<dbReference type="SUPFAM" id="SSF46689">
    <property type="entry name" value="Homeodomain-like"/>
    <property type="match status" value="1"/>
</dbReference>
<dbReference type="InterPro" id="IPR000679">
    <property type="entry name" value="Znf_GATA"/>
</dbReference>
<dbReference type="PROSITE" id="PS50114">
    <property type="entry name" value="GATA_ZN_FINGER_2"/>
    <property type="match status" value="1"/>
</dbReference>
<dbReference type="SMART" id="SM01189">
    <property type="entry name" value="ELM2"/>
    <property type="match status" value="1"/>
</dbReference>
<dbReference type="InterPro" id="IPR000949">
    <property type="entry name" value="ELM2_dom"/>
</dbReference>
<dbReference type="Proteomes" id="UP000276776">
    <property type="component" value="Unassembled WGS sequence"/>
</dbReference>
<dbReference type="EMBL" id="UYYF01000732">
    <property type="protein sequence ID" value="VDM98997.1"/>
    <property type="molecule type" value="Genomic_DNA"/>
</dbReference>
<evidence type="ECO:0000256" key="6">
    <source>
        <dbReference type="ARBA" id="ARBA00023015"/>
    </source>
</evidence>
<accession>A0A0N5CRI6</accession>
<reference evidence="15 16" key="2">
    <citation type="submission" date="2018-11" db="EMBL/GenBank/DDBJ databases">
        <authorList>
            <consortium name="Pathogen Informatics"/>
        </authorList>
    </citation>
    <scope>NUCLEOTIDE SEQUENCE [LARGE SCALE GENOMIC DNA]</scope>
</reference>
<evidence type="ECO:0000256" key="5">
    <source>
        <dbReference type="ARBA" id="ARBA00022833"/>
    </source>
</evidence>
<evidence type="ECO:0000313" key="15">
    <source>
        <dbReference type="EMBL" id="VDM98997.1"/>
    </source>
</evidence>
<dbReference type="WBParaSite" id="TCLT_0000283601-mRNA-1">
    <property type="protein sequence ID" value="TCLT_0000283601-mRNA-1"/>
    <property type="gene ID" value="TCLT_0000283601"/>
</dbReference>
<evidence type="ECO:0000259" key="12">
    <source>
        <dbReference type="PROSITE" id="PS50114"/>
    </source>
</evidence>
<reference evidence="17" key="1">
    <citation type="submission" date="2017-02" db="UniProtKB">
        <authorList>
            <consortium name="WormBaseParasite"/>
        </authorList>
    </citation>
    <scope>IDENTIFICATION</scope>
</reference>
<dbReference type="PROSITE" id="PS51293">
    <property type="entry name" value="SANT"/>
    <property type="match status" value="1"/>
</dbReference>
<organism evidence="17">
    <name type="scientific">Thelazia callipaeda</name>
    <name type="common">Oriental eyeworm</name>
    <name type="synonym">Parasitic nematode</name>
    <dbReference type="NCBI Taxonomy" id="103827"/>
    <lineage>
        <taxon>Eukaryota</taxon>
        <taxon>Metazoa</taxon>
        <taxon>Ecdysozoa</taxon>
        <taxon>Nematoda</taxon>
        <taxon>Chromadorea</taxon>
        <taxon>Rhabditida</taxon>
        <taxon>Spirurina</taxon>
        <taxon>Spiruromorpha</taxon>
        <taxon>Thelazioidea</taxon>
        <taxon>Thelaziidae</taxon>
        <taxon>Thelazia</taxon>
    </lineage>
</organism>
<dbReference type="OrthoDB" id="6147534at2759"/>
<evidence type="ECO:0000256" key="7">
    <source>
        <dbReference type="ARBA" id="ARBA00023125"/>
    </source>
</evidence>
<evidence type="ECO:0000259" key="14">
    <source>
        <dbReference type="PROSITE" id="PS51293"/>
    </source>
</evidence>
<dbReference type="SUPFAM" id="SSF57716">
    <property type="entry name" value="Glucocorticoid receptor-like (DNA-binding domain)"/>
    <property type="match status" value="1"/>
</dbReference>
<dbReference type="PROSITE" id="PS51156">
    <property type="entry name" value="ELM2"/>
    <property type="match status" value="1"/>
</dbReference>
<evidence type="ECO:0000256" key="4">
    <source>
        <dbReference type="ARBA" id="ARBA00022771"/>
    </source>
</evidence>
<keyword evidence="7" id="KW-0238">DNA-binding</keyword>
<dbReference type="Gene3D" id="1.10.10.60">
    <property type="entry name" value="Homeodomain-like"/>
    <property type="match status" value="1"/>
</dbReference>
<dbReference type="InterPro" id="IPR017884">
    <property type="entry name" value="SANT_dom"/>
</dbReference>
<dbReference type="STRING" id="103827.A0A0N5CRI6"/>
<dbReference type="Pfam" id="PF01448">
    <property type="entry name" value="ELM2"/>
    <property type="match status" value="1"/>
</dbReference>
<dbReference type="AlphaFoldDB" id="A0A0N5CRI6"/>
<evidence type="ECO:0000256" key="2">
    <source>
        <dbReference type="ARBA" id="ARBA00022491"/>
    </source>
</evidence>
<feature type="compositionally biased region" description="Basic and acidic residues" evidence="11">
    <location>
        <begin position="431"/>
        <end position="446"/>
    </location>
</feature>
<evidence type="ECO:0000256" key="1">
    <source>
        <dbReference type="ARBA" id="ARBA00004123"/>
    </source>
</evidence>
<dbReference type="PANTHER" id="PTHR13859">
    <property type="entry name" value="ATROPHIN-RELATED"/>
    <property type="match status" value="1"/>
</dbReference>
<evidence type="ECO:0000256" key="3">
    <source>
        <dbReference type="ARBA" id="ARBA00022723"/>
    </source>
</evidence>
<dbReference type="InterPro" id="IPR009057">
    <property type="entry name" value="Homeodomain-like_sf"/>
</dbReference>
<dbReference type="Gene3D" id="3.30.50.10">
    <property type="entry name" value="Erythroid Transcription Factor GATA-1, subunit A"/>
    <property type="match status" value="1"/>
</dbReference>
<evidence type="ECO:0000313" key="16">
    <source>
        <dbReference type="Proteomes" id="UP000276776"/>
    </source>
</evidence>
<dbReference type="Gene3D" id="4.10.1240.50">
    <property type="match status" value="1"/>
</dbReference>
<feature type="region of interest" description="Disordered" evidence="11">
    <location>
        <begin position="325"/>
        <end position="461"/>
    </location>
</feature>
<comment type="subcellular location">
    <subcellularLocation>
        <location evidence="1">Nucleus</location>
    </subcellularLocation>
</comment>
<dbReference type="PANTHER" id="PTHR13859:SF11">
    <property type="entry name" value="GRUNGE, ISOFORM J"/>
    <property type="match status" value="1"/>
</dbReference>
<evidence type="ECO:0000256" key="8">
    <source>
        <dbReference type="ARBA" id="ARBA00023163"/>
    </source>
</evidence>
<keyword evidence="16" id="KW-1185">Reference proteome</keyword>
<keyword evidence="9" id="KW-0539">Nucleus</keyword>
<evidence type="ECO:0000259" key="13">
    <source>
        <dbReference type="PROSITE" id="PS51156"/>
    </source>
</evidence>
<keyword evidence="5" id="KW-0862">Zinc</keyword>
<feature type="compositionally biased region" description="Polar residues" evidence="11">
    <location>
        <begin position="394"/>
        <end position="404"/>
    </location>
</feature>
<dbReference type="FunFam" id="1.10.10.60:FF:000012">
    <property type="entry name" value="Metastasis-associated 1 family, member 3"/>
    <property type="match status" value="1"/>
</dbReference>
<evidence type="ECO:0000256" key="9">
    <source>
        <dbReference type="ARBA" id="ARBA00023242"/>
    </source>
</evidence>
<dbReference type="SMART" id="SM00401">
    <property type="entry name" value="ZnF_GATA"/>
    <property type="match status" value="1"/>
</dbReference>
<feature type="compositionally biased region" description="Acidic residues" evidence="11">
    <location>
        <begin position="415"/>
        <end position="427"/>
    </location>
</feature>
<evidence type="ECO:0000256" key="10">
    <source>
        <dbReference type="PROSITE-ProRule" id="PRU00094"/>
    </source>
</evidence>
<keyword evidence="4 10" id="KW-0863">Zinc-finger</keyword>